<dbReference type="InterPro" id="IPR014914">
    <property type="entry name" value="RES_dom"/>
</dbReference>
<feature type="domain" description="RES" evidence="1">
    <location>
        <begin position="228"/>
        <end position="388"/>
    </location>
</feature>
<organism evidence="2">
    <name type="scientific">Polaromonas hydrogenivorans</name>
    <dbReference type="NCBI Taxonomy" id="335476"/>
    <lineage>
        <taxon>Bacteria</taxon>
        <taxon>Pseudomonadati</taxon>
        <taxon>Pseudomonadota</taxon>
        <taxon>Betaproteobacteria</taxon>
        <taxon>Burkholderiales</taxon>
        <taxon>Comamonadaceae</taxon>
        <taxon>Polaromonas</taxon>
    </lineage>
</organism>
<proteinExistence type="predicted"/>
<dbReference type="RefSeq" id="WP_349281269.1">
    <property type="nucleotide sequence ID" value="NZ_CBCSCU010000004.1"/>
</dbReference>
<dbReference type="EMBL" id="CP157675">
    <property type="protein sequence ID" value="XBP71933.1"/>
    <property type="molecule type" value="Genomic_DNA"/>
</dbReference>
<evidence type="ECO:0000313" key="2">
    <source>
        <dbReference type="EMBL" id="XBP71933.1"/>
    </source>
</evidence>
<sequence>MGGVTKDDSDENYVCYRCVDDDFLQREMKASGKKQACSYCRRKGIRSWTLQTLADRVQEVFDEHFQLSSDQPDLWQEMLLRDKESDYVWFREGEEPQEIIASYAEVSREIAIDIVEIWSSSSEHDPFEFDEDPFGDEARYIEITTSHGQIESSWSEMQDELLHRTRFFSKSTVDFLEELFNGIQEMSSYQGTAVQILDPTDFDGIYRARIAETDNKLKEILEGVPNQLGAQWGRSAKAGRMNAAGVTALYGAFDAETCIAEVRAPVGSQVVIGKFKLLRPLKILNLKHLENIYKKMSLFDPNFHKISDKMHFLRSLSSRLSVPVFSDGEQFDYLITQVIAEFLASIEPRIDGVAFASAQSGGESMNVVLFAHACEIKQPDFPQGTKTEFSVTADEDDDLEFNLVHKHPYPNGPAHTESDLIFENETQLIEKSTLELDFKSIQIRMIKAVKFTSSRSTVHHSELTGDIQELYSHQFKGIDGPEFDF</sequence>
<protein>
    <submittedName>
        <fullName evidence="2">RES family NAD+ phosphorylase</fullName>
    </submittedName>
</protein>
<gene>
    <name evidence="2" type="ORF">ABLV49_09115</name>
</gene>
<evidence type="ECO:0000259" key="1">
    <source>
        <dbReference type="SMART" id="SM00953"/>
    </source>
</evidence>
<dbReference type="SMART" id="SM00953">
    <property type="entry name" value="RES"/>
    <property type="match status" value="1"/>
</dbReference>
<reference evidence="2" key="1">
    <citation type="submission" date="2024-05" db="EMBL/GenBank/DDBJ databases">
        <authorList>
            <person name="Bunk B."/>
            <person name="Swiderski J."/>
            <person name="Sproer C."/>
            <person name="Thiel V."/>
        </authorList>
    </citation>
    <scope>NUCLEOTIDE SEQUENCE</scope>
    <source>
        <strain evidence="2">DSM 17735</strain>
    </source>
</reference>
<accession>A0AAU7LYE9</accession>
<dbReference type="AlphaFoldDB" id="A0AAU7LYE9"/>
<dbReference type="Pfam" id="PF08808">
    <property type="entry name" value="RES"/>
    <property type="match status" value="1"/>
</dbReference>
<name>A0AAU7LYE9_9BURK</name>